<keyword evidence="10" id="KW-1185">Reference proteome</keyword>
<keyword evidence="3" id="KW-1003">Cell membrane</keyword>
<dbReference type="PIRSF" id="PIRSF005419">
    <property type="entry name" value="FlhA"/>
    <property type="match status" value="1"/>
</dbReference>
<evidence type="ECO:0000313" key="9">
    <source>
        <dbReference type="EMBL" id="APW62124.1"/>
    </source>
</evidence>
<dbReference type="EMBL" id="CP019082">
    <property type="protein sequence ID" value="APW62124.1"/>
    <property type="molecule type" value="Genomic_DNA"/>
</dbReference>
<comment type="similarity">
    <text evidence="2">Belongs to the FHIPEP (flagella/HR/invasion proteins export pore) family.</text>
</comment>
<feature type="transmembrane region" description="Helical" evidence="8">
    <location>
        <begin position="249"/>
        <end position="267"/>
    </location>
</feature>
<dbReference type="Gene3D" id="1.10.8.540">
    <property type="entry name" value="FHIPEP family, domain 3"/>
    <property type="match status" value="1"/>
</dbReference>
<proteinExistence type="inferred from homology"/>
<evidence type="ECO:0000256" key="5">
    <source>
        <dbReference type="ARBA" id="ARBA00022989"/>
    </source>
</evidence>
<keyword evidence="9" id="KW-0282">Flagellum</keyword>
<accession>A0A1U7CT56</accession>
<dbReference type="RefSeq" id="WP_076347965.1">
    <property type="nucleotide sequence ID" value="NZ_CP019082.1"/>
</dbReference>
<dbReference type="STRING" id="1387353.BSF38_03656"/>
<sequence>MPPSTSNSFASLSGRATGLILPITIVGAVLVFVVPIPPAILDVLLAGNLTLAVLVLLTTLAIRTPQEFSAFPTILLTTTLTRLVLNVATTRLVLTRGGEHRLEAAGQVIRSFGEFVAGDQVLVGVILFSILVVIQFVVITRGATRISEVAARFMLDGLPGRQMAIDADLHAGLIDQRQAHARREQVYRQADFFGAMDGAGKFVRGDAVAGVVILMVNICGGLFLGVVNYGMSLGEAVDVFTKLTIGDGLVSQVPAFLISLAAGLIVTRSSSETDIGRDVVGQLTSKPGVLGTSAVFLGLLAFTPLPKLPLLTLAAALGGRAIYLSTGGRGEQTEHEADSEPVASSSNRRTDRGSSSRGDEPSHRRSTEHAASRPTESTPTETLRVTADAPSEDMQDLLHVDLLELEIGYRLISLADPTRGGNLLERLRTVRQNVARELGLIVPQVRIHDEIGLAPHDYRVKIRGTIVGQGVAYAGRLLAIPPAGMTEPPEGREAVDPTTGQAAVWIHAEGREVAELAGCKILDAAAVVAAHFGEIVRNHADELLTRDQIERLLDRVRTSAPTLAGEVVPGLLRPGELQRLLQNLLREQVSIRDLETILETLAVHAGKTKDIAALTEQVRQSLARQITESHRSADGRLRVVTLSQALNTRLSVVAGQDDTHPAEALGDETVRNILRAAASAVGALVDAGLPPIVLTSATARAVLKDLTRVDLPGLVILSQREIPRDTPVEVLGTVVEEAPEEIGAFTTTEAFA</sequence>
<evidence type="ECO:0000256" key="3">
    <source>
        <dbReference type="ARBA" id="ARBA00022475"/>
    </source>
</evidence>
<dbReference type="KEGG" id="pbor:BSF38_03656"/>
<dbReference type="Pfam" id="PF00771">
    <property type="entry name" value="FHIPEP"/>
    <property type="match status" value="1"/>
</dbReference>
<evidence type="ECO:0000256" key="8">
    <source>
        <dbReference type="SAM" id="Phobius"/>
    </source>
</evidence>
<dbReference type="InterPro" id="IPR042193">
    <property type="entry name" value="FHIPEP_3"/>
</dbReference>
<dbReference type="Gene3D" id="3.40.30.60">
    <property type="entry name" value="FHIPEP family, domain 1"/>
    <property type="match status" value="1"/>
</dbReference>
<keyword evidence="9" id="KW-0966">Cell projection</keyword>
<dbReference type="PRINTS" id="PR00949">
    <property type="entry name" value="TYPE3IMAPROT"/>
</dbReference>
<feature type="compositionally biased region" description="Polar residues" evidence="7">
    <location>
        <begin position="374"/>
        <end position="383"/>
    </location>
</feature>
<feature type="transmembrane region" description="Helical" evidence="8">
    <location>
        <begin position="12"/>
        <end position="33"/>
    </location>
</feature>
<feature type="transmembrane region" description="Helical" evidence="8">
    <location>
        <begin position="288"/>
        <end position="305"/>
    </location>
</feature>
<dbReference type="InterPro" id="IPR001712">
    <property type="entry name" value="T3SS_FHIPEP"/>
</dbReference>
<dbReference type="Gene3D" id="3.40.50.12790">
    <property type="entry name" value="FHIPEP family, domain 4"/>
    <property type="match status" value="1"/>
</dbReference>
<keyword evidence="9" id="KW-0969">Cilium</keyword>
<feature type="transmembrane region" description="Helical" evidence="8">
    <location>
        <begin position="207"/>
        <end position="229"/>
    </location>
</feature>
<feature type="transmembrane region" description="Helical" evidence="8">
    <location>
        <begin position="121"/>
        <end position="139"/>
    </location>
</feature>
<feature type="compositionally biased region" description="Basic and acidic residues" evidence="7">
    <location>
        <begin position="348"/>
        <end position="371"/>
    </location>
</feature>
<evidence type="ECO:0000256" key="2">
    <source>
        <dbReference type="ARBA" id="ARBA00008835"/>
    </source>
</evidence>
<feature type="region of interest" description="Disordered" evidence="7">
    <location>
        <begin position="328"/>
        <end position="390"/>
    </location>
</feature>
<feature type="transmembrane region" description="Helical" evidence="8">
    <location>
        <begin position="74"/>
        <end position="94"/>
    </location>
</feature>
<dbReference type="PANTHER" id="PTHR30161:SF1">
    <property type="entry name" value="FLAGELLAR BIOSYNTHESIS PROTEIN FLHA-RELATED"/>
    <property type="match status" value="1"/>
</dbReference>
<dbReference type="GO" id="GO:0044780">
    <property type="term" value="P:bacterial-type flagellum assembly"/>
    <property type="evidence" value="ECO:0007669"/>
    <property type="project" value="TreeGrafter"/>
</dbReference>
<organism evidence="9 10">
    <name type="scientific">Paludisphaera borealis</name>
    <dbReference type="NCBI Taxonomy" id="1387353"/>
    <lineage>
        <taxon>Bacteria</taxon>
        <taxon>Pseudomonadati</taxon>
        <taxon>Planctomycetota</taxon>
        <taxon>Planctomycetia</taxon>
        <taxon>Isosphaerales</taxon>
        <taxon>Isosphaeraceae</taxon>
        <taxon>Paludisphaera</taxon>
    </lineage>
</organism>
<dbReference type="GO" id="GO:0005886">
    <property type="term" value="C:plasma membrane"/>
    <property type="evidence" value="ECO:0007669"/>
    <property type="project" value="UniProtKB-SubCell"/>
</dbReference>
<dbReference type="Proteomes" id="UP000186309">
    <property type="component" value="Chromosome"/>
</dbReference>
<evidence type="ECO:0000313" key="10">
    <source>
        <dbReference type="Proteomes" id="UP000186309"/>
    </source>
</evidence>
<dbReference type="PANTHER" id="PTHR30161">
    <property type="entry name" value="FLAGELLAR EXPORT PROTEIN, MEMBRANE FLHA SUBUNIT-RELATED"/>
    <property type="match status" value="1"/>
</dbReference>
<name>A0A1U7CT56_9BACT</name>
<evidence type="ECO:0000256" key="1">
    <source>
        <dbReference type="ARBA" id="ARBA00004651"/>
    </source>
</evidence>
<feature type="transmembrane region" description="Helical" evidence="8">
    <location>
        <begin position="39"/>
        <end position="62"/>
    </location>
</feature>
<protein>
    <submittedName>
        <fullName evidence="9">Flagellar biosynthesis protein FlhA</fullName>
    </submittedName>
</protein>
<reference evidence="10" key="1">
    <citation type="submission" date="2016-12" db="EMBL/GenBank/DDBJ databases">
        <title>Comparative genomics of four Isosphaeraceae planctomycetes: a common pool of plasmids and glycoside hydrolase genes.</title>
        <authorList>
            <person name="Ivanova A."/>
        </authorList>
    </citation>
    <scope>NUCLEOTIDE SEQUENCE [LARGE SCALE GENOMIC DNA]</scope>
    <source>
        <strain evidence="10">PX4</strain>
    </source>
</reference>
<dbReference type="InterPro" id="IPR042196">
    <property type="entry name" value="FHIPEP_4"/>
</dbReference>
<evidence type="ECO:0000256" key="7">
    <source>
        <dbReference type="SAM" id="MobiDB-lite"/>
    </source>
</evidence>
<keyword evidence="6 8" id="KW-0472">Membrane</keyword>
<gene>
    <name evidence="9" type="primary">flhA</name>
    <name evidence="9" type="ORF">BSF38_03656</name>
</gene>
<dbReference type="InterPro" id="IPR042194">
    <property type="entry name" value="FHIPEP_1"/>
</dbReference>
<dbReference type="AlphaFoldDB" id="A0A1U7CT56"/>
<dbReference type="GO" id="GO:0009306">
    <property type="term" value="P:protein secretion"/>
    <property type="evidence" value="ECO:0007669"/>
    <property type="project" value="InterPro"/>
</dbReference>
<evidence type="ECO:0000256" key="6">
    <source>
        <dbReference type="ARBA" id="ARBA00023136"/>
    </source>
</evidence>
<comment type="subcellular location">
    <subcellularLocation>
        <location evidence="1">Cell membrane</location>
        <topology evidence="1">Multi-pass membrane protein</topology>
    </subcellularLocation>
</comment>
<keyword evidence="4 8" id="KW-0812">Transmembrane</keyword>
<keyword evidence="5 8" id="KW-1133">Transmembrane helix</keyword>
<evidence type="ECO:0000256" key="4">
    <source>
        <dbReference type="ARBA" id="ARBA00022692"/>
    </source>
</evidence>
<dbReference type="OrthoDB" id="9759185at2"/>